<name>A0A6J4PT31_9PSEU</name>
<dbReference type="EMBL" id="CADCUS010000413">
    <property type="protein sequence ID" value="CAA9423756.1"/>
    <property type="molecule type" value="Genomic_DNA"/>
</dbReference>
<reference evidence="2" key="1">
    <citation type="submission" date="2020-02" db="EMBL/GenBank/DDBJ databases">
        <authorList>
            <person name="Meier V. D."/>
        </authorList>
    </citation>
    <scope>NUCLEOTIDE SEQUENCE</scope>
    <source>
        <strain evidence="2">AVDCRST_MAG66</strain>
    </source>
</reference>
<dbReference type="AlphaFoldDB" id="A0A6J4PT31"/>
<evidence type="ECO:0000313" key="2">
    <source>
        <dbReference type="EMBL" id="CAA9423756.1"/>
    </source>
</evidence>
<accession>A0A6J4PT31</accession>
<protein>
    <recommendedName>
        <fullName evidence="3">Peptidase S1 domain-containing protein</fullName>
    </recommendedName>
</protein>
<dbReference type="InterPro" id="IPR043504">
    <property type="entry name" value="Peptidase_S1_PA_chymotrypsin"/>
</dbReference>
<organism evidence="2">
    <name type="scientific">uncultured Pseudonocardia sp</name>
    <dbReference type="NCBI Taxonomy" id="211455"/>
    <lineage>
        <taxon>Bacteria</taxon>
        <taxon>Bacillati</taxon>
        <taxon>Actinomycetota</taxon>
        <taxon>Actinomycetes</taxon>
        <taxon>Pseudonocardiales</taxon>
        <taxon>Pseudonocardiaceae</taxon>
        <taxon>Pseudonocardia</taxon>
        <taxon>environmental samples</taxon>
    </lineage>
</organism>
<sequence length="384" mass="39791">MSGPSQYDTPDGPGDEATPGADDAAVEFTTPDPSAVGEASFQASADVLSGVSSDLLTARDEVENALRSQSRSSKLQTVEAFTASDSNIQGVAIGLGEPGEGPPGQPTLQIYVAEATTPDSVRSTLASSMGVQSAQDSSLPITVRKSGVFDALAHRFRIRPAPGGVSAGHFRVTAGTLGCLATGRSAPRTSRLLMLSNNHVLANSNNAAGGDCITQPGNIDGGRCPADQIAILERFVPIRFGGPSNFVDCATGWCWPDRVRRELVYLSGGQIQLFRIGSNPTWPTLGMLVGKSGRTTQLTQGRVVALNWSGWINYGVGNAFFTGQVVVQGASSTPFSAGGDSGSVIWEWASGLRPVGLLFAGGGGLTIANPMPWVVSALDINLVT</sequence>
<evidence type="ECO:0008006" key="3">
    <source>
        <dbReference type="Google" id="ProtNLM"/>
    </source>
</evidence>
<feature type="region of interest" description="Disordered" evidence="1">
    <location>
        <begin position="1"/>
        <end position="38"/>
    </location>
</feature>
<dbReference type="InterPro" id="IPR009003">
    <property type="entry name" value="Peptidase_S1_PA"/>
</dbReference>
<evidence type="ECO:0000256" key="1">
    <source>
        <dbReference type="SAM" id="MobiDB-lite"/>
    </source>
</evidence>
<dbReference type="SUPFAM" id="SSF50494">
    <property type="entry name" value="Trypsin-like serine proteases"/>
    <property type="match status" value="1"/>
</dbReference>
<dbReference type="Gene3D" id="2.40.10.10">
    <property type="entry name" value="Trypsin-like serine proteases"/>
    <property type="match status" value="1"/>
</dbReference>
<gene>
    <name evidence="2" type="ORF">AVDCRST_MAG66-2885</name>
</gene>
<proteinExistence type="predicted"/>